<evidence type="ECO:0000256" key="6">
    <source>
        <dbReference type="SAM" id="Phobius"/>
    </source>
</evidence>
<evidence type="ECO:0000256" key="5">
    <source>
        <dbReference type="ARBA" id="ARBA00023136"/>
    </source>
</evidence>
<dbReference type="GO" id="GO:0033013">
    <property type="term" value="P:tetrapyrrole metabolic process"/>
    <property type="evidence" value="ECO:0007669"/>
    <property type="project" value="UniProtKB-ARBA"/>
</dbReference>
<dbReference type="AlphaFoldDB" id="A0A378IA51"/>
<dbReference type="PANTHER" id="PTHR10057:SF0">
    <property type="entry name" value="TRANSLOCATOR PROTEIN"/>
    <property type="match status" value="1"/>
</dbReference>
<proteinExistence type="inferred from homology"/>
<dbReference type="PANTHER" id="PTHR10057">
    <property type="entry name" value="PERIPHERAL-TYPE BENZODIAZEPINE RECEPTOR"/>
    <property type="match status" value="1"/>
</dbReference>
<sequence>MNQKNNNLKLIGWIVGFELVGYFMGLITRANIHPWYEALNKSVLTPPPIVFSVVWSILYAMLALAGWALYYQNKQLPMRSIITLYWAQLIMNWAWTPLFFHFHLIELSLAWLVIIFCLTAVLIFKLWNKKTGLAIMLTPYLLWLLFAAYLNGAIWWLN</sequence>
<feature type="transmembrane region" description="Helical" evidence="6">
    <location>
        <begin position="7"/>
        <end position="28"/>
    </location>
</feature>
<feature type="transmembrane region" description="Helical" evidence="6">
    <location>
        <begin position="108"/>
        <end position="128"/>
    </location>
</feature>
<dbReference type="FunFam" id="1.20.1260.100:FF:000001">
    <property type="entry name" value="translocator protein 2"/>
    <property type="match status" value="1"/>
</dbReference>
<reference evidence="7 8" key="1">
    <citation type="submission" date="2018-06" db="EMBL/GenBank/DDBJ databases">
        <authorList>
            <consortium name="Pathogen Informatics"/>
            <person name="Doyle S."/>
        </authorList>
    </citation>
    <scope>NUCLEOTIDE SEQUENCE [LARGE SCALE GENOMIC DNA]</scope>
    <source>
        <strain evidence="7 8">NCTC13315</strain>
    </source>
</reference>
<name>A0A378IA51_9GAMM</name>
<evidence type="ECO:0000256" key="4">
    <source>
        <dbReference type="ARBA" id="ARBA00022989"/>
    </source>
</evidence>
<dbReference type="EMBL" id="UGNV01000001">
    <property type="protein sequence ID" value="STX29224.1"/>
    <property type="molecule type" value="Genomic_DNA"/>
</dbReference>
<dbReference type="Pfam" id="PF03073">
    <property type="entry name" value="TspO_MBR"/>
    <property type="match status" value="1"/>
</dbReference>
<evidence type="ECO:0000256" key="1">
    <source>
        <dbReference type="ARBA" id="ARBA00004141"/>
    </source>
</evidence>
<evidence type="ECO:0000256" key="2">
    <source>
        <dbReference type="ARBA" id="ARBA00007524"/>
    </source>
</evidence>
<organism evidence="7 8">
    <name type="scientific">Legionella beliardensis</name>
    <dbReference type="NCBI Taxonomy" id="91822"/>
    <lineage>
        <taxon>Bacteria</taxon>
        <taxon>Pseudomonadati</taxon>
        <taxon>Pseudomonadota</taxon>
        <taxon>Gammaproteobacteria</taxon>
        <taxon>Legionellales</taxon>
        <taxon>Legionellaceae</taxon>
        <taxon>Legionella</taxon>
    </lineage>
</organism>
<feature type="transmembrane region" description="Helical" evidence="6">
    <location>
        <begin position="48"/>
        <end position="70"/>
    </location>
</feature>
<protein>
    <submittedName>
        <fullName evidence="7">Tryptophan-rich sensory protein</fullName>
    </submittedName>
</protein>
<dbReference type="CDD" id="cd15904">
    <property type="entry name" value="TSPO_MBR"/>
    <property type="match status" value="1"/>
</dbReference>
<comment type="subcellular location">
    <subcellularLocation>
        <location evidence="1">Membrane</location>
        <topology evidence="1">Multi-pass membrane protein</topology>
    </subcellularLocation>
</comment>
<keyword evidence="4 6" id="KW-1133">Transmembrane helix</keyword>
<feature type="transmembrane region" description="Helical" evidence="6">
    <location>
        <begin position="82"/>
        <end position="102"/>
    </location>
</feature>
<dbReference type="GO" id="GO:0016020">
    <property type="term" value="C:membrane"/>
    <property type="evidence" value="ECO:0007669"/>
    <property type="project" value="UniProtKB-SubCell"/>
</dbReference>
<evidence type="ECO:0000313" key="7">
    <source>
        <dbReference type="EMBL" id="STX29224.1"/>
    </source>
</evidence>
<dbReference type="PIRSF" id="PIRSF005859">
    <property type="entry name" value="PBR"/>
    <property type="match status" value="1"/>
</dbReference>
<dbReference type="Proteomes" id="UP000254968">
    <property type="component" value="Unassembled WGS sequence"/>
</dbReference>
<dbReference type="InterPro" id="IPR004307">
    <property type="entry name" value="TspO_MBR"/>
</dbReference>
<keyword evidence="3 6" id="KW-0812">Transmembrane</keyword>
<dbReference type="InterPro" id="IPR038330">
    <property type="entry name" value="TspO/MBR-related_sf"/>
</dbReference>
<evidence type="ECO:0000256" key="3">
    <source>
        <dbReference type="ARBA" id="ARBA00022692"/>
    </source>
</evidence>
<evidence type="ECO:0000313" key="8">
    <source>
        <dbReference type="Proteomes" id="UP000254968"/>
    </source>
</evidence>
<dbReference type="RefSeq" id="WP_242604246.1">
    <property type="nucleotide sequence ID" value="NZ_CAAAHO010000007.1"/>
</dbReference>
<gene>
    <name evidence="7" type="ORF">NCTC13315_01762</name>
</gene>
<feature type="transmembrane region" description="Helical" evidence="6">
    <location>
        <begin position="140"/>
        <end position="157"/>
    </location>
</feature>
<accession>A0A378IA51</accession>
<comment type="similarity">
    <text evidence="2">Belongs to the TspO/BZRP family.</text>
</comment>
<keyword evidence="8" id="KW-1185">Reference proteome</keyword>
<keyword evidence="5 6" id="KW-0472">Membrane</keyword>
<dbReference type="Gene3D" id="1.20.1260.100">
    <property type="entry name" value="TspO/MBR protein"/>
    <property type="match status" value="1"/>
</dbReference>